<sequence length="633" mass="71453">SDFRIVMLGKSDNKKTKLGNLISGEQEFHPSKHSVASCREWRGKPVTVVKTPDMFSLTEEKIQREMKNCMRLCYPGPNVLLLLVNPSKFTEENRETLKFILSLFGQDAFRHSMIILTNSSGRSSSVSDLIRLVQNKDIQDLLQICGGRYLVLNIRDRRQIRGLMETVERNREKLVSFLSNPDPEQIPISDCLRIVLIGKTGGGKSSSGNTILGRKRFEAKASQQSVTRNCQKAQTEIGGRSVVVVDTPGLFDNTLSPDQVDEELLKCMSLLAPGPHVFLLVMQVGRFTEEEKQTLRKMKNIFGKNSEDFTLILFTGGDKLKHEDKTIEDYLREGRDESFMKVISDCGGRYHVFNNYDKQNRSQTNELIQKINKMVEKNKVFKDTCSSFVSRNKVQEETQISIYENNESDNIYKKDEDGGLTMAVKHKPLNLVLCGRRGPLKASAAKAILGHEDLPSASNSSQCVRRQGEVFGRQVSLVELPALGGKAQQQKVMEESFRCVSLCDPEGVHAFILVLPVGPLTDEDKGELHTIQDTFSSRVNDFTIILFTTDSDPADKNVGNFIKENKDIQDLLQICGGRYLVLNIRDRRQIRGLMETVETIRGEKSSVFSTDLFTKVLIERILKVESELQDVKQ</sequence>
<dbReference type="PANTHER" id="PTHR10903:SF188">
    <property type="entry name" value="GTPASE IMAP FAMILY MEMBER 2-LIKE-RELATED"/>
    <property type="match status" value="1"/>
</dbReference>
<dbReference type="EMBL" id="AYCK01015153">
    <property type="status" value="NOT_ANNOTATED_CDS"/>
    <property type="molecule type" value="Genomic_DNA"/>
</dbReference>
<dbReference type="FunFam" id="3.40.50.300:FF:000366">
    <property type="entry name" value="GTPase, IMAP family member 2"/>
    <property type="match status" value="1"/>
</dbReference>
<feature type="domain" description="AIG1-type G" evidence="4">
    <location>
        <begin position="189"/>
        <end position="397"/>
    </location>
</feature>
<dbReference type="Proteomes" id="UP000028760">
    <property type="component" value="Unassembled WGS sequence"/>
</dbReference>
<dbReference type="PROSITE" id="PS51720">
    <property type="entry name" value="G_AIG1"/>
    <property type="match status" value="3"/>
</dbReference>
<dbReference type="GO" id="GO:0005525">
    <property type="term" value="F:GTP binding"/>
    <property type="evidence" value="ECO:0007669"/>
    <property type="project" value="UniProtKB-KW"/>
</dbReference>
<feature type="domain" description="AIG1-type G" evidence="4">
    <location>
        <begin position="426"/>
        <end position="633"/>
    </location>
</feature>
<evidence type="ECO:0000256" key="1">
    <source>
        <dbReference type="ARBA" id="ARBA00008535"/>
    </source>
</evidence>
<reference evidence="5" key="3">
    <citation type="submission" date="2025-09" db="UniProtKB">
        <authorList>
            <consortium name="Ensembl"/>
        </authorList>
    </citation>
    <scope>IDENTIFICATION</scope>
</reference>
<dbReference type="PANTHER" id="PTHR10903">
    <property type="entry name" value="GTPASE, IMAP FAMILY MEMBER-RELATED"/>
    <property type="match status" value="1"/>
</dbReference>
<evidence type="ECO:0000256" key="3">
    <source>
        <dbReference type="ARBA" id="ARBA00023134"/>
    </source>
</evidence>
<evidence type="ECO:0000313" key="5">
    <source>
        <dbReference type="Ensembl" id="ENSPFOP00000000237.1"/>
    </source>
</evidence>
<dbReference type="AlphaFoldDB" id="A0A087X384"/>
<name>A0A087X384_POEFO</name>
<keyword evidence="6" id="KW-1185">Reference proteome</keyword>
<accession>A0A087X384</accession>
<evidence type="ECO:0000313" key="6">
    <source>
        <dbReference type="Proteomes" id="UP000028760"/>
    </source>
</evidence>
<evidence type="ECO:0000256" key="2">
    <source>
        <dbReference type="ARBA" id="ARBA00022741"/>
    </source>
</evidence>
<dbReference type="InterPro" id="IPR045058">
    <property type="entry name" value="GIMA/IAN/Toc"/>
</dbReference>
<reference evidence="5" key="2">
    <citation type="submission" date="2025-08" db="UniProtKB">
        <authorList>
            <consortium name="Ensembl"/>
        </authorList>
    </citation>
    <scope>IDENTIFICATION</scope>
</reference>
<dbReference type="GeneTree" id="ENSGT00940000164100"/>
<comment type="similarity">
    <text evidence="1">Belongs to the TRAFAC class TrmE-Era-EngA-EngB-Septin-like GTPase superfamily. AIG1/Toc34/Toc159-like paraseptin GTPase family. IAN subfamily.</text>
</comment>
<proteinExistence type="inferred from homology"/>
<evidence type="ECO:0000259" key="4">
    <source>
        <dbReference type="PROSITE" id="PS51720"/>
    </source>
</evidence>
<dbReference type="Pfam" id="PF04548">
    <property type="entry name" value="AIG1"/>
    <property type="match status" value="3"/>
</dbReference>
<protein>
    <submittedName>
        <fullName evidence="5">Vicilin-like seed storage protein At2g18540</fullName>
    </submittedName>
</protein>
<dbReference type="InterPro" id="IPR006703">
    <property type="entry name" value="G_AIG1"/>
</dbReference>
<dbReference type="Gene3D" id="3.40.50.300">
    <property type="entry name" value="P-loop containing nucleotide triphosphate hydrolases"/>
    <property type="match status" value="3"/>
</dbReference>
<dbReference type="SUPFAM" id="SSF52540">
    <property type="entry name" value="P-loop containing nucleoside triphosphate hydrolases"/>
    <property type="match status" value="3"/>
</dbReference>
<dbReference type="CDD" id="cd01852">
    <property type="entry name" value="AIG1"/>
    <property type="match status" value="1"/>
</dbReference>
<feature type="domain" description="AIG1-type G" evidence="4">
    <location>
        <begin position="1"/>
        <end position="187"/>
    </location>
</feature>
<keyword evidence="2" id="KW-0547">Nucleotide-binding</keyword>
<keyword evidence="3" id="KW-0342">GTP-binding</keyword>
<dbReference type="InterPro" id="IPR027417">
    <property type="entry name" value="P-loop_NTPase"/>
</dbReference>
<organism evidence="5 6">
    <name type="scientific">Poecilia formosa</name>
    <name type="common">Amazon molly</name>
    <name type="synonym">Limia formosa</name>
    <dbReference type="NCBI Taxonomy" id="48698"/>
    <lineage>
        <taxon>Eukaryota</taxon>
        <taxon>Metazoa</taxon>
        <taxon>Chordata</taxon>
        <taxon>Craniata</taxon>
        <taxon>Vertebrata</taxon>
        <taxon>Euteleostomi</taxon>
        <taxon>Actinopterygii</taxon>
        <taxon>Neopterygii</taxon>
        <taxon>Teleostei</taxon>
        <taxon>Neoteleostei</taxon>
        <taxon>Acanthomorphata</taxon>
        <taxon>Ovalentaria</taxon>
        <taxon>Atherinomorphae</taxon>
        <taxon>Cyprinodontiformes</taxon>
        <taxon>Poeciliidae</taxon>
        <taxon>Poeciliinae</taxon>
        <taxon>Poecilia</taxon>
    </lineage>
</organism>
<reference evidence="6" key="1">
    <citation type="submission" date="2013-10" db="EMBL/GenBank/DDBJ databases">
        <authorList>
            <person name="Schartl M."/>
            <person name="Warren W."/>
        </authorList>
    </citation>
    <scope>NUCLEOTIDE SEQUENCE [LARGE SCALE GENOMIC DNA]</scope>
    <source>
        <strain evidence="6">female</strain>
    </source>
</reference>
<dbReference type="Ensembl" id="ENSPFOT00000000238.1">
    <property type="protein sequence ID" value="ENSPFOP00000000237.1"/>
    <property type="gene ID" value="ENSPFOG00000000259.2"/>
</dbReference>